<reference evidence="2 3" key="1">
    <citation type="submission" date="2019-02" db="EMBL/GenBank/DDBJ databases">
        <title>Deep-cultivation of Planctomycetes and their phenomic and genomic characterization uncovers novel biology.</title>
        <authorList>
            <person name="Wiegand S."/>
            <person name="Jogler M."/>
            <person name="Boedeker C."/>
            <person name="Pinto D."/>
            <person name="Vollmers J."/>
            <person name="Rivas-Marin E."/>
            <person name="Kohn T."/>
            <person name="Peeters S.H."/>
            <person name="Heuer A."/>
            <person name="Rast P."/>
            <person name="Oberbeckmann S."/>
            <person name="Bunk B."/>
            <person name="Jeske O."/>
            <person name="Meyerdierks A."/>
            <person name="Storesund J.E."/>
            <person name="Kallscheuer N."/>
            <person name="Luecker S."/>
            <person name="Lage O.M."/>
            <person name="Pohl T."/>
            <person name="Merkel B.J."/>
            <person name="Hornburger P."/>
            <person name="Mueller R.-W."/>
            <person name="Bruemmer F."/>
            <person name="Labrenz M."/>
            <person name="Spormann A.M."/>
            <person name="Op Den Camp H."/>
            <person name="Overmann J."/>
            <person name="Amann R."/>
            <person name="Jetten M.S.M."/>
            <person name="Mascher T."/>
            <person name="Medema M.H."/>
            <person name="Devos D.P."/>
            <person name="Kaster A.-K."/>
            <person name="Ovreas L."/>
            <person name="Rohde M."/>
            <person name="Galperin M.Y."/>
            <person name="Jogler C."/>
        </authorList>
    </citation>
    <scope>NUCLEOTIDE SEQUENCE [LARGE SCALE GENOMIC DNA]</scope>
    <source>
        <strain evidence="2 3">Pan14r</strain>
    </source>
</reference>
<comment type="caution">
    <text evidence="2">The sequence shown here is derived from an EMBL/GenBank/DDBJ whole genome shotgun (WGS) entry which is preliminary data.</text>
</comment>
<keyword evidence="3" id="KW-1185">Reference proteome</keyword>
<dbReference type="AlphaFoldDB" id="A0A5C5XYD1"/>
<proteinExistence type="predicted"/>
<accession>A0A5C5XYD1</accession>
<evidence type="ECO:0000256" key="1">
    <source>
        <dbReference type="SAM" id="MobiDB-lite"/>
    </source>
</evidence>
<sequence>MQVVSPRRGQPGAATDPSTSCDRKKTQQLQRELHSLRAELEHYRSLATPSDPVAALPNDRPLRGHQFGVRLIALCIELAKRVGFRATAFVVKLMFEFLGVDQKVPSHDAIAQWTMRLGVAELAETFDSTQEVLWMADHSSQIGKEKVLLIIGMRVDDLPPPGETLDLEKLKVLAIVPGEKWKKEDVDREYQRLAEKIGPPVYLLCDGAVELRDPAKNLVKDGKQAIVLQDLKHHAANLLEKQVGRSERFKAFMTQVGLTRNRVQQTELSHFMPPPLKQKSRFMNLGSLLRWSTMVMHHLNHPESDSRAGVTEERIDEKLGWLRDFADDLAQWNQCQEVINETLAWINQSGLRCDSTAELRDLLASWLELPSGQSGRQMAEKLVDFVAASEQQLPAGSRAWLSTEILESLFGRFKQLERQHSKGGFTRLLACLPTLCRRVTADRVRSRFKHVQAGDVQQWIRDTLPNTLTARRNAAYREAFAHQ</sequence>
<evidence type="ECO:0000313" key="2">
    <source>
        <dbReference type="EMBL" id="TWT67884.1"/>
    </source>
</evidence>
<evidence type="ECO:0000313" key="3">
    <source>
        <dbReference type="Proteomes" id="UP000317238"/>
    </source>
</evidence>
<dbReference type="EMBL" id="SJPL01000001">
    <property type="protein sequence ID" value="TWT67884.1"/>
    <property type="molecule type" value="Genomic_DNA"/>
</dbReference>
<organism evidence="2 3">
    <name type="scientific">Crateriforma conspicua</name>
    <dbReference type="NCBI Taxonomy" id="2527996"/>
    <lineage>
        <taxon>Bacteria</taxon>
        <taxon>Pseudomonadati</taxon>
        <taxon>Planctomycetota</taxon>
        <taxon>Planctomycetia</taxon>
        <taxon>Planctomycetales</taxon>
        <taxon>Planctomycetaceae</taxon>
        <taxon>Crateriforma</taxon>
    </lineage>
</organism>
<feature type="region of interest" description="Disordered" evidence="1">
    <location>
        <begin position="1"/>
        <end position="25"/>
    </location>
</feature>
<dbReference type="Proteomes" id="UP000317238">
    <property type="component" value="Unassembled WGS sequence"/>
</dbReference>
<protein>
    <submittedName>
        <fullName evidence="2">Uncharacterized protein</fullName>
    </submittedName>
</protein>
<gene>
    <name evidence="2" type="ORF">Pan14r_01220</name>
</gene>
<name>A0A5C5XYD1_9PLAN</name>